<sequence>MASRDSSPPEQIRGLPAGRENDNDLDRALRAVEPTDLDPQVERPLLALAEAALRADLTGVGRERFPRYLPGQPPNQVYRDMRIQASVAHRIDGATVDAHLLWTATNPNGERVERRTAIIRLKYVGHSWAPQPSPHR</sequence>
<organism evidence="2 3">
    <name type="scientific">Amycolatopsis ultiminotia</name>
    <dbReference type="NCBI Taxonomy" id="543629"/>
    <lineage>
        <taxon>Bacteria</taxon>
        <taxon>Bacillati</taxon>
        <taxon>Actinomycetota</taxon>
        <taxon>Actinomycetes</taxon>
        <taxon>Pseudonocardiales</taxon>
        <taxon>Pseudonocardiaceae</taxon>
        <taxon>Amycolatopsis</taxon>
    </lineage>
</organism>
<protein>
    <submittedName>
        <fullName evidence="2">Uncharacterized protein</fullName>
    </submittedName>
</protein>
<feature type="region of interest" description="Disordered" evidence="1">
    <location>
        <begin position="1"/>
        <end position="36"/>
    </location>
</feature>
<dbReference type="EMBL" id="BAAAZN010000007">
    <property type="protein sequence ID" value="GAA3550010.1"/>
    <property type="molecule type" value="Genomic_DNA"/>
</dbReference>
<accession>A0ABP6WFA8</accession>
<evidence type="ECO:0000313" key="2">
    <source>
        <dbReference type="EMBL" id="GAA3550010.1"/>
    </source>
</evidence>
<evidence type="ECO:0000313" key="3">
    <source>
        <dbReference type="Proteomes" id="UP001500689"/>
    </source>
</evidence>
<dbReference type="Proteomes" id="UP001500689">
    <property type="component" value="Unassembled WGS sequence"/>
</dbReference>
<name>A0ABP6WFA8_9PSEU</name>
<evidence type="ECO:0000256" key="1">
    <source>
        <dbReference type="SAM" id="MobiDB-lite"/>
    </source>
</evidence>
<keyword evidence="3" id="KW-1185">Reference proteome</keyword>
<gene>
    <name evidence="2" type="ORF">GCM10022222_36950</name>
</gene>
<feature type="compositionally biased region" description="Basic and acidic residues" evidence="1">
    <location>
        <begin position="19"/>
        <end position="30"/>
    </location>
</feature>
<reference evidence="3" key="1">
    <citation type="journal article" date="2019" name="Int. J. Syst. Evol. Microbiol.">
        <title>The Global Catalogue of Microorganisms (GCM) 10K type strain sequencing project: providing services to taxonomists for standard genome sequencing and annotation.</title>
        <authorList>
            <consortium name="The Broad Institute Genomics Platform"/>
            <consortium name="The Broad Institute Genome Sequencing Center for Infectious Disease"/>
            <person name="Wu L."/>
            <person name="Ma J."/>
        </authorList>
    </citation>
    <scope>NUCLEOTIDE SEQUENCE [LARGE SCALE GENOMIC DNA]</scope>
    <source>
        <strain evidence="3">JCM 16898</strain>
    </source>
</reference>
<comment type="caution">
    <text evidence="2">The sequence shown here is derived from an EMBL/GenBank/DDBJ whole genome shotgun (WGS) entry which is preliminary data.</text>
</comment>
<proteinExistence type="predicted"/>